<dbReference type="GeneID" id="100906590"/>
<dbReference type="PANTHER" id="PTHR10174">
    <property type="entry name" value="ALPHA-TOCOPHEROL TRANSFER PROTEIN-RELATED"/>
    <property type="match status" value="1"/>
</dbReference>
<dbReference type="SUPFAM" id="SSF52087">
    <property type="entry name" value="CRAL/TRIO domain"/>
    <property type="match status" value="1"/>
</dbReference>
<evidence type="ECO:0000259" key="1">
    <source>
        <dbReference type="PROSITE" id="PS50191"/>
    </source>
</evidence>
<evidence type="ECO:0000313" key="3">
    <source>
        <dbReference type="RefSeq" id="XP_003742201.1"/>
    </source>
</evidence>
<dbReference type="InterPro" id="IPR001251">
    <property type="entry name" value="CRAL-TRIO_dom"/>
</dbReference>
<dbReference type="GO" id="GO:0016020">
    <property type="term" value="C:membrane"/>
    <property type="evidence" value="ECO:0007669"/>
    <property type="project" value="TreeGrafter"/>
</dbReference>
<dbReference type="InterPro" id="IPR036273">
    <property type="entry name" value="CRAL/TRIO_N_dom_sf"/>
</dbReference>
<dbReference type="InterPro" id="IPR036865">
    <property type="entry name" value="CRAL-TRIO_dom_sf"/>
</dbReference>
<dbReference type="GO" id="GO:1902936">
    <property type="term" value="F:phosphatidylinositol bisphosphate binding"/>
    <property type="evidence" value="ECO:0007669"/>
    <property type="project" value="TreeGrafter"/>
</dbReference>
<dbReference type="Proteomes" id="UP000694867">
    <property type="component" value="Unplaced"/>
</dbReference>
<evidence type="ECO:0000313" key="2">
    <source>
        <dbReference type="Proteomes" id="UP000694867"/>
    </source>
</evidence>
<gene>
    <name evidence="3" type="primary">LOC100906590</name>
</gene>
<name>A0AAJ6QSB6_9ACAR</name>
<dbReference type="Gene3D" id="1.10.8.20">
    <property type="entry name" value="N-terminal domain of phosphatidylinositol transfer protein sec14p"/>
    <property type="match status" value="1"/>
</dbReference>
<dbReference type="Gene3D" id="3.40.525.10">
    <property type="entry name" value="CRAL-TRIO lipid binding domain"/>
    <property type="match status" value="1"/>
</dbReference>
<dbReference type="Pfam" id="PF00650">
    <property type="entry name" value="CRAL_TRIO"/>
    <property type="match status" value="1"/>
</dbReference>
<dbReference type="CDD" id="cd00170">
    <property type="entry name" value="SEC14"/>
    <property type="match status" value="1"/>
</dbReference>
<accession>A0AAJ6QSB6</accession>
<dbReference type="SUPFAM" id="SSF46938">
    <property type="entry name" value="CRAL/TRIO N-terminal domain"/>
    <property type="match status" value="1"/>
</dbReference>
<organism evidence="2 3">
    <name type="scientific">Galendromus occidentalis</name>
    <name type="common">western predatory mite</name>
    <dbReference type="NCBI Taxonomy" id="34638"/>
    <lineage>
        <taxon>Eukaryota</taxon>
        <taxon>Metazoa</taxon>
        <taxon>Ecdysozoa</taxon>
        <taxon>Arthropoda</taxon>
        <taxon>Chelicerata</taxon>
        <taxon>Arachnida</taxon>
        <taxon>Acari</taxon>
        <taxon>Parasitiformes</taxon>
        <taxon>Mesostigmata</taxon>
        <taxon>Gamasina</taxon>
        <taxon>Phytoseioidea</taxon>
        <taxon>Phytoseiidae</taxon>
        <taxon>Typhlodrominae</taxon>
        <taxon>Galendromus</taxon>
    </lineage>
</organism>
<dbReference type="Gene3D" id="1.20.5.1200">
    <property type="entry name" value="Alpha-tocopherol transfer"/>
    <property type="match status" value="1"/>
</dbReference>
<dbReference type="KEGG" id="goe:100906590"/>
<protein>
    <submittedName>
        <fullName evidence="3">Alpha-tocopherol transfer protein</fullName>
    </submittedName>
</protein>
<feature type="domain" description="CRAL-TRIO" evidence="1">
    <location>
        <begin position="90"/>
        <end position="245"/>
    </location>
</feature>
<dbReference type="AlphaFoldDB" id="A0AAJ6QSB6"/>
<dbReference type="PRINTS" id="PR00180">
    <property type="entry name" value="CRETINALDHBP"/>
</dbReference>
<reference evidence="3" key="1">
    <citation type="submission" date="2025-08" db="UniProtKB">
        <authorList>
            <consortium name="RefSeq"/>
        </authorList>
    </citation>
    <scope>IDENTIFICATION</scope>
</reference>
<dbReference type="RefSeq" id="XP_003742201.1">
    <property type="nucleotide sequence ID" value="XM_003742153.2"/>
</dbReference>
<dbReference type="SMART" id="SM00516">
    <property type="entry name" value="SEC14"/>
    <property type="match status" value="1"/>
</dbReference>
<keyword evidence="2" id="KW-1185">Reference proteome</keyword>
<proteinExistence type="predicted"/>
<dbReference type="PANTHER" id="PTHR10174:SF130">
    <property type="entry name" value="ALPHA-TOCOPHEROL TRANSFER PROTEIN-LIKE"/>
    <property type="match status" value="1"/>
</dbReference>
<sequence>MTSATARLGVGDAMSELRRKIADKRNEIVCDTDEAFLLKFLDRKEFDVDSALASIVKYYNLRKEFPEKIWPRGKGVKWMEPFVALENCTILPMKNPKDNTRIFMWRKGHWNPEEKIFDLADCLTWSLYMTEYFLYMRRNDEEDCAGWTYIMDLSGFTARHIPHCDLQVVRAYSGILAGALPLRVKAIHFLNVPLVFQYALQLIKFLLGTKLRNRVFVHSSREKLTSEVDPSVLPEGYGDSGMKFSSRWIYEEMLQLEDQFEERSYHGFTK</sequence>
<dbReference type="PROSITE" id="PS50191">
    <property type="entry name" value="CRAL_TRIO"/>
    <property type="match status" value="1"/>
</dbReference>